<dbReference type="EMBL" id="JXKG01000032">
    <property type="protein sequence ID" value="OJG13843.1"/>
    <property type="molecule type" value="Genomic_DNA"/>
</dbReference>
<evidence type="ECO:0008006" key="3">
    <source>
        <dbReference type="Google" id="ProtNLM"/>
    </source>
</evidence>
<comment type="caution">
    <text evidence="1">The sequence shown here is derived from an EMBL/GenBank/DDBJ whole genome shotgun (WGS) entry which is preliminary data.</text>
</comment>
<name>A0A1L8R260_9ENTE</name>
<evidence type="ECO:0000313" key="1">
    <source>
        <dbReference type="EMBL" id="OJG13843.1"/>
    </source>
</evidence>
<sequence>MVDQLSKYSETPADFVVGMEATGHYWLSIFRISTNQIF</sequence>
<dbReference type="Proteomes" id="UP000182835">
    <property type="component" value="Unassembled WGS sequence"/>
</dbReference>
<proteinExistence type="predicted"/>
<accession>A0A1L8R260</accession>
<evidence type="ECO:0000313" key="2">
    <source>
        <dbReference type="Proteomes" id="UP000182835"/>
    </source>
</evidence>
<dbReference type="AlphaFoldDB" id="A0A1L8R260"/>
<reference evidence="1 2" key="1">
    <citation type="submission" date="2014-12" db="EMBL/GenBank/DDBJ databases">
        <title>Draft genome sequences of 29 type strains of Enterococci.</title>
        <authorList>
            <person name="Zhong Z."/>
            <person name="Sun Z."/>
            <person name="Liu W."/>
            <person name="Zhang W."/>
            <person name="Zhang H."/>
        </authorList>
    </citation>
    <scope>NUCLEOTIDE SEQUENCE [LARGE SCALE GENOMIC DNA]</scope>
    <source>
        <strain evidence="1 2">DSM 21207</strain>
    </source>
</reference>
<protein>
    <recommendedName>
        <fullName evidence="3">Transposase</fullName>
    </recommendedName>
</protein>
<gene>
    <name evidence="1" type="ORF">RU96_GL001729</name>
</gene>
<organism evidence="1 2">
    <name type="scientific">Enterococcus canintestini</name>
    <dbReference type="NCBI Taxonomy" id="317010"/>
    <lineage>
        <taxon>Bacteria</taxon>
        <taxon>Bacillati</taxon>
        <taxon>Bacillota</taxon>
        <taxon>Bacilli</taxon>
        <taxon>Lactobacillales</taxon>
        <taxon>Enterococcaceae</taxon>
        <taxon>Enterococcus</taxon>
    </lineage>
</organism>